<dbReference type="InterPro" id="IPR023780">
    <property type="entry name" value="Chromo_domain"/>
</dbReference>
<protein>
    <recommendedName>
        <fullName evidence="2">Chromo domain-containing protein</fullName>
    </recommendedName>
</protein>
<dbReference type="CDD" id="cd00024">
    <property type="entry name" value="CD_CSD"/>
    <property type="match status" value="1"/>
</dbReference>
<feature type="compositionally biased region" description="Acidic residues" evidence="1">
    <location>
        <begin position="44"/>
        <end position="54"/>
    </location>
</feature>
<sequence>MKKEMAEKTITIEEEEEQETEILAFLDEEDDLLLKADIIEDVDPDLEQTQEIEEEKPKFNQQSPRETGQKTPKPETEETQKKSKSKKKIAPIEQEEETEEEFEIERIEGHRIYKGKVVNYEIKWKGYPSSENTTEKANTIHA</sequence>
<dbReference type="STRING" id="4846.A0A367K880"/>
<feature type="region of interest" description="Disordered" evidence="1">
    <location>
        <begin position="44"/>
        <end position="102"/>
    </location>
</feature>
<dbReference type="Pfam" id="PF00385">
    <property type="entry name" value="Chromo"/>
    <property type="match status" value="1"/>
</dbReference>
<reference evidence="3 4" key="1">
    <citation type="journal article" date="2018" name="G3 (Bethesda)">
        <title>Phylogenetic and Phylogenomic Definition of Rhizopus Species.</title>
        <authorList>
            <person name="Gryganskyi A.P."/>
            <person name="Golan J."/>
            <person name="Dolatabadi S."/>
            <person name="Mondo S."/>
            <person name="Robb S."/>
            <person name="Idnurm A."/>
            <person name="Muszewska A."/>
            <person name="Steczkiewicz K."/>
            <person name="Masonjones S."/>
            <person name="Liao H.L."/>
            <person name="Gajdeczka M.T."/>
            <person name="Anike F."/>
            <person name="Vuek A."/>
            <person name="Anishchenko I.M."/>
            <person name="Voigt K."/>
            <person name="de Hoog G.S."/>
            <person name="Smith M.E."/>
            <person name="Heitman J."/>
            <person name="Vilgalys R."/>
            <person name="Stajich J.E."/>
        </authorList>
    </citation>
    <scope>NUCLEOTIDE SEQUENCE [LARGE SCALE GENOMIC DNA]</scope>
    <source>
        <strain evidence="3 4">LSU 92-RS-03</strain>
    </source>
</reference>
<dbReference type="SUPFAM" id="SSF54160">
    <property type="entry name" value="Chromo domain-like"/>
    <property type="match status" value="1"/>
</dbReference>
<dbReference type="PROSITE" id="PS50013">
    <property type="entry name" value="CHROMO_2"/>
    <property type="match status" value="1"/>
</dbReference>
<evidence type="ECO:0000313" key="3">
    <source>
        <dbReference type="EMBL" id="RCH98041.1"/>
    </source>
</evidence>
<evidence type="ECO:0000313" key="4">
    <source>
        <dbReference type="Proteomes" id="UP000253551"/>
    </source>
</evidence>
<dbReference type="InterPro" id="IPR000953">
    <property type="entry name" value="Chromo/chromo_shadow_dom"/>
</dbReference>
<keyword evidence="4" id="KW-1185">Reference proteome</keyword>
<dbReference type="OrthoDB" id="433924at2759"/>
<feature type="compositionally biased region" description="Acidic residues" evidence="1">
    <location>
        <begin position="93"/>
        <end position="102"/>
    </location>
</feature>
<accession>A0A367K880</accession>
<evidence type="ECO:0000259" key="2">
    <source>
        <dbReference type="PROSITE" id="PS50013"/>
    </source>
</evidence>
<feature type="compositionally biased region" description="Basic and acidic residues" evidence="1">
    <location>
        <begin position="72"/>
        <end position="81"/>
    </location>
</feature>
<gene>
    <name evidence="3" type="ORF">CU098_003314</name>
</gene>
<dbReference type="Proteomes" id="UP000253551">
    <property type="component" value="Unassembled WGS sequence"/>
</dbReference>
<dbReference type="AlphaFoldDB" id="A0A367K880"/>
<name>A0A367K880_RHIST</name>
<evidence type="ECO:0000256" key="1">
    <source>
        <dbReference type="SAM" id="MobiDB-lite"/>
    </source>
</evidence>
<proteinExistence type="predicted"/>
<comment type="caution">
    <text evidence="3">The sequence shown here is derived from an EMBL/GenBank/DDBJ whole genome shotgun (WGS) entry which is preliminary data.</text>
</comment>
<dbReference type="Gene3D" id="2.40.50.40">
    <property type="match status" value="1"/>
</dbReference>
<dbReference type="InterPro" id="IPR016197">
    <property type="entry name" value="Chromo-like_dom_sf"/>
</dbReference>
<feature type="domain" description="Chromo" evidence="2">
    <location>
        <begin position="102"/>
        <end position="142"/>
    </location>
</feature>
<organism evidence="3 4">
    <name type="scientific">Rhizopus stolonifer</name>
    <name type="common">Rhizopus nigricans</name>
    <dbReference type="NCBI Taxonomy" id="4846"/>
    <lineage>
        <taxon>Eukaryota</taxon>
        <taxon>Fungi</taxon>
        <taxon>Fungi incertae sedis</taxon>
        <taxon>Mucoromycota</taxon>
        <taxon>Mucoromycotina</taxon>
        <taxon>Mucoromycetes</taxon>
        <taxon>Mucorales</taxon>
        <taxon>Mucorineae</taxon>
        <taxon>Rhizopodaceae</taxon>
        <taxon>Rhizopus</taxon>
    </lineage>
</organism>
<dbReference type="EMBL" id="PJQM01002113">
    <property type="protein sequence ID" value="RCH98041.1"/>
    <property type="molecule type" value="Genomic_DNA"/>
</dbReference>